<reference evidence="2" key="1">
    <citation type="submission" date="2016-01" db="EMBL/GenBank/DDBJ databases">
        <title>The mitochondrial genome sequence of a deep-sea, hydrothermal vent limpet, Lepetodrilus nux, presents a novel marine gastropod gene arrangement.</title>
        <authorList>
            <person name="Nakajima Y."/>
            <person name="Shinzato C."/>
            <person name="Khalturina M."/>
            <person name="Nakamura M."/>
            <person name="Watanabe H."/>
            <person name="Satoh N."/>
            <person name="Mitarai S."/>
        </authorList>
    </citation>
    <scope>NUCLEOTIDE SEQUENCE</scope>
</reference>
<feature type="transmembrane region" description="Helical" evidence="1">
    <location>
        <begin position="136"/>
        <end position="156"/>
    </location>
</feature>
<keyword evidence="2" id="KW-0496">Mitochondrion</keyword>
<proteinExistence type="predicted"/>
<dbReference type="AlphaFoldDB" id="A0A0U4W6X3"/>
<organism evidence="2">
    <name type="scientific">Lepetodrilus nux</name>
    <dbReference type="NCBI Taxonomy" id="505977"/>
    <lineage>
        <taxon>Eukaryota</taxon>
        <taxon>Metazoa</taxon>
        <taxon>Spiralia</taxon>
        <taxon>Lophotrochozoa</taxon>
        <taxon>Mollusca</taxon>
        <taxon>Gastropoda</taxon>
        <taxon>Vetigastropoda</taxon>
        <taxon>Lepetellida</taxon>
        <taxon>Lepetodriloidea</taxon>
        <taxon>Lepetodrilidae</taxon>
        <taxon>Lepetodrilus</taxon>
    </lineage>
</organism>
<keyword evidence="1" id="KW-1133">Transmembrane helix</keyword>
<evidence type="ECO:0000313" key="2">
    <source>
        <dbReference type="EMBL" id="BAU24805.1"/>
    </source>
</evidence>
<sequence>MSLFIMLGMCLSILFLMPLMLQPLSLGLCIMLLTGSLCLLSSLSASSWYAYILFLVFVGGLLVMFAYVAVLAPNTFFLNFKPMIWMFMVFATSLIIMSNFFSKNPLSITPPSSQASSLLDASSTGASLIFTNSTSIMIALGTILLIALLAVVKICYYQQGPLRAYSHFPK</sequence>
<name>A0A0U4W6X3_9VEST</name>
<keyword evidence="1" id="KW-0472">Membrane</keyword>
<gene>
    <name evidence="2" type="primary">ND6</name>
</gene>
<feature type="transmembrane region" description="Helical" evidence="1">
    <location>
        <begin position="51"/>
        <end position="72"/>
    </location>
</feature>
<feature type="transmembrane region" description="Helical" evidence="1">
    <location>
        <begin position="84"/>
        <end position="102"/>
    </location>
</feature>
<evidence type="ECO:0000256" key="1">
    <source>
        <dbReference type="SAM" id="Phobius"/>
    </source>
</evidence>
<geneLocation type="mitochondrion" evidence="2"/>
<accession>A0A0U4W6X3</accession>
<protein>
    <submittedName>
        <fullName evidence="2">NADH_dehydrogenase_subunit_6</fullName>
    </submittedName>
</protein>
<keyword evidence="1" id="KW-0812">Transmembrane</keyword>
<dbReference type="EMBL" id="LC107880">
    <property type="protein sequence ID" value="BAU24805.1"/>
    <property type="molecule type" value="Genomic_DNA"/>
</dbReference>